<keyword evidence="2" id="KW-1185">Reference proteome</keyword>
<dbReference type="PATRIC" id="fig|883113.3.peg.1445"/>
<dbReference type="RefSeq" id="WP_006309659.1">
    <property type="nucleotide sequence ID" value="NZ_JH601133.1"/>
</dbReference>
<evidence type="ECO:0000313" key="1">
    <source>
        <dbReference type="EMBL" id="EHR36186.1"/>
    </source>
</evidence>
<comment type="caution">
    <text evidence="1">The sequence shown here is derived from an EMBL/GenBank/DDBJ whole genome shotgun (WGS) entry which is preliminary data.</text>
</comment>
<evidence type="ECO:0000313" key="2">
    <source>
        <dbReference type="Proteomes" id="UP000006190"/>
    </source>
</evidence>
<gene>
    <name evidence="1" type="ORF">HMPREF9708_01447</name>
</gene>
<dbReference type="HOGENOM" id="CLU_132560_2_0_9"/>
<proteinExistence type="predicted"/>
<protein>
    <recommendedName>
        <fullName evidence="3">YolD-like protein</fullName>
    </recommendedName>
</protein>
<accession>H3NKQ8</accession>
<reference evidence="1 2" key="1">
    <citation type="submission" date="2012-01" db="EMBL/GenBank/DDBJ databases">
        <title>The Genome Sequence of Facklamia languida CCUG 37842.</title>
        <authorList>
            <consortium name="The Broad Institute Genome Sequencing Platform"/>
            <person name="Earl A."/>
            <person name="Ward D."/>
            <person name="Feldgarden M."/>
            <person name="Gevers D."/>
            <person name="Huys G."/>
            <person name="Young S.K."/>
            <person name="Zeng Q."/>
            <person name="Gargeya S."/>
            <person name="Fitzgerald M."/>
            <person name="Haas B."/>
            <person name="Abouelleil A."/>
            <person name="Alvarado L."/>
            <person name="Arachchi H.M."/>
            <person name="Berlin A."/>
            <person name="Chapman S.B."/>
            <person name="Gearin G."/>
            <person name="Goldberg J."/>
            <person name="Griggs A."/>
            <person name="Gujja S."/>
            <person name="Hansen M."/>
            <person name="Heiman D."/>
            <person name="Howarth C."/>
            <person name="Larimer J."/>
            <person name="Lui A."/>
            <person name="MacDonald P.J.P."/>
            <person name="McCowen C."/>
            <person name="Montmayeur A."/>
            <person name="Murphy C."/>
            <person name="Neiman D."/>
            <person name="Pearson M."/>
            <person name="Priest M."/>
            <person name="Roberts A."/>
            <person name="Saif S."/>
            <person name="Shea T."/>
            <person name="Sisk P."/>
            <person name="Stolte C."/>
            <person name="Sykes S."/>
            <person name="Wortman J."/>
            <person name="Nusbaum C."/>
            <person name="Birren B."/>
        </authorList>
    </citation>
    <scope>NUCLEOTIDE SEQUENCE [LARGE SCALE GENOMIC DNA]</scope>
    <source>
        <strain evidence="1 2">CCUG 37842</strain>
    </source>
</reference>
<name>H3NKQ8_9LACT</name>
<sequence>MVDRSYLRSAAARNYQDRKMAKWMGFFLSEHQAALTQERLDPTDSVRLPQPTVYLWASQALSQGVAIQVTYQVAPTKPHQSFTGVVTDLTSDFILLKALQGQETRYLKLSQVLQMHLAPEATDQSAP</sequence>
<organism evidence="1 2">
    <name type="scientific">Facklamia languida CCUG 37842</name>
    <dbReference type="NCBI Taxonomy" id="883113"/>
    <lineage>
        <taxon>Bacteria</taxon>
        <taxon>Bacillati</taxon>
        <taxon>Bacillota</taxon>
        <taxon>Bacilli</taxon>
        <taxon>Lactobacillales</taxon>
        <taxon>Aerococcaceae</taxon>
        <taxon>Facklamia</taxon>
    </lineage>
</organism>
<dbReference type="STRING" id="883113.HMPREF9708_01447"/>
<dbReference type="EMBL" id="AGEG01000016">
    <property type="protein sequence ID" value="EHR36186.1"/>
    <property type="molecule type" value="Genomic_DNA"/>
</dbReference>
<dbReference type="Proteomes" id="UP000006190">
    <property type="component" value="Unassembled WGS sequence"/>
</dbReference>
<evidence type="ECO:0008006" key="3">
    <source>
        <dbReference type="Google" id="ProtNLM"/>
    </source>
</evidence>
<dbReference type="AlphaFoldDB" id="H3NKQ8"/>
<dbReference type="eggNOG" id="ENOG5033028">
    <property type="taxonomic scope" value="Bacteria"/>
</dbReference>